<dbReference type="InterPro" id="IPR027417">
    <property type="entry name" value="P-loop_NTPase"/>
</dbReference>
<comment type="caution">
    <text evidence="1">The sequence shown here is derived from an EMBL/GenBank/DDBJ whole genome shotgun (WGS) entry which is preliminary data.</text>
</comment>
<dbReference type="Proteomes" id="UP000546162">
    <property type="component" value="Unassembled WGS sequence"/>
</dbReference>
<evidence type="ECO:0000313" key="2">
    <source>
        <dbReference type="Proteomes" id="UP000546162"/>
    </source>
</evidence>
<dbReference type="AlphaFoldDB" id="A0A7W7H1E6"/>
<organism evidence="1 2">
    <name type="scientific">Actinoplanes octamycinicus</name>
    <dbReference type="NCBI Taxonomy" id="135948"/>
    <lineage>
        <taxon>Bacteria</taxon>
        <taxon>Bacillati</taxon>
        <taxon>Actinomycetota</taxon>
        <taxon>Actinomycetes</taxon>
        <taxon>Micromonosporales</taxon>
        <taxon>Micromonosporaceae</taxon>
        <taxon>Actinoplanes</taxon>
    </lineage>
</organism>
<protein>
    <submittedName>
        <fullName evidence="1">ATPase subunit of ABC transporter with duplicated ATPase domains</fullName>
    </submittedName>
</protein>
<accession>A0A7W7H1E6</accession>
<evidence type="ECO:0000313" key="1">
    <source>
        <dbReference type="EMBL" id="MBB4742118.1"/>
    </source>
</evidence>
<dbReference type="SUPFAM" id="SSF52540">
    <property type="entry name" value="P-loop containing nucleoside triphosphate hydrolases"/>
    <property type="match status" value="1"/>
</dbReference>
<gene>
    <name evidence="1" type="ORF">BJY16_005577</name>
</gene>
<sequence length="64" mass="6889">MLDAPTNHLGPALVEQLEQALTAYLGAVVVVTHDRRMRAAFTGSHLELRDDRAGPGGGEEHSPR</sequence>
<name>A0A7W7H1E6_9ACTN</name>
<dbReference type="Gene3D" id="3.40.50.300">
    <property type="entry name" value="P-loop containing nucleotide triphosphate hydrolases"/>
    <property type="match status" value="1"/>
</dbReference>
<dbReference type="EMBL" id="JACHNB010000001">
    <property type="protein sequence ID" value="MBB4742118.1"/>
    <property type="molecule type" value="Genomic_DNA"/>
</dbReference>
<proteinExistence type="predicted"/>
<keyword evidence="2" id="KW-1185">Reference proteome</keyword>
<reference evidence="1 2" key="1">
    <citation type="submission" date="2020-08" db="EMBL/GenBank/DDBJ databases">
        <title>Sequencing the genomes of 1000 actinobacteria strains.</title>
        <authorList>
            <person name="Klenk H.-P."/>
        </authorList>
    </citation>
    <scope>NUCLEOTIDE SEQUENCE [LARGE SCALE GENOMIC DNA]</scope>
    <source>
        <strain evidence="1 2">DSM 45809</strain>
    </source>
</reference>